<feature type="coiled-coil region" evidence="2">
    <location>
        <begin position="57"/>
        <end position="273"/>
    </location>
</feature>
<organism evidence="4 5">
    <name type="scientific">Elysia chlorotica</name>
    <name type="common">Eastern emerald elysia</name>
    <name type="synonym">Sea slug</name>
    <dbReference type="NCBI Taxonomy" id="188477"/>
    <lineage>
        <taxon>Eukaryota</taxon>
        <taxon>Metazoa</taxon>
        <taxon>Spiralia</taxon>
        <taxon>Lophotrochozoa</taxon>
        <taxon>Mollusca</taxon>
        <taxon>Gastropoda</taxon>
        <taxon>Heterobranchia</taxon>
        <taxon>Euthyneura</taxon>
        <taxon>Panpulmonata</taxon>
        <taxon>Sacoglossa</taxon>
        <taxon>Placobranchoidea</taxon>
        <taxon>Plakobranchidae</taxon>
        <taxon>Elysia</taxon>
    </lineage>
</organism>
<evidence type="ECO:0000256" key="1">
    <source>
        <dbReference type="ARBA" id="ARBA00023054"/>
    </source>
</evidence>
<evidence type="ECO:0000313" key="5">
    <source>
        <dbReference type="Proteomes" id="UP000271974"/>
    </source>
</evidence>
<dbReference type="STRING" id="188477.A0A433TXZ7"/>
<protein>
    <recommendedName>
        <fullName evidence="6">Protein FAM184A/B N-terminal domain-containing protein</fullName>
    </recommendedName>
</protein>
<dbReference type="Proteomes" id="UP000271974">
    <property type="component" value="Unassembled WGS sequence"/>
</dbReference>
<feature type="region of interest" description="Disordered" evidence="3">
    <location>
        <begin position="374"/>
        <end position="407"/>
    </location>
</feature>
<feature type="region of interest" description="Disordered" evidence="3">
    <location>
        <begin position="305"/>
        <end position="357"/>
    </location>
</feature>
<dbReference type="AlphaFoldDB" id="A0A433TXZ7"/>
<feature type="compositionally biased region" description="Polar residues" evidence="3">
    <location>
        <begin position="305"/>
        <end position="321"/>
    </location>
</feature>
<reference evidence="4 5" key="1">
    <citation type="submission" date="2019-01" db="EMBL/GenBank/DDBJ databases">
        <title>A draft genome assembly of the solar-powered sea slug Elysia chlorotica.</title>
        <authorList>
            <person name="Cai H."/>
            <person name="Li Q."/>
            <person name="Fang X."/>
            <person name="Li J."/>
            <person name="Curtis N.E."/>
            <person name="Altenburger A."/>
            <person name="Shibata T."/>
            <person name="Feng M."/>
            <person name="Maeda T."/>
            <person name="Schwartz J.A."/>
            <person name="Shigenobu S."/>
            <person name="Lundholm N."/>
            <person name="Nishiyama T."/>
            <person name="Yang H."/>
            <person name="Hasebe M."/>
            <person name="Li S."/>
            <person name="Pierce S.K."/>
            <person name="Wang J."/>
        </authorList>
    </citation>
    <scope>NUCLEOTIDE SEQUENCE [LARGE SCALE GENOMIC DNA]</scope>
    <source>
        <strain evidence="4">EC2010</strain>
        <tissue evidence="4">Whole organism of an adult</tissue>
    </source>
</reference>
<evidence type="ECO:0000256" key="2">
    <source>
        <dbReference type="SAM" id="Coils"/>
    </source>
</evidence>
<proteinExistence type="predicted"/>
<comment type="caution">
    <text evidence="4">The sequence shown here is derived from an EMBL/GenBank/DDBJ whole genome shotgun (WGS) entry which is preliminary data.</text>
</comment>
<feature type="compositionally biased region" description="Polar residues" evidence="3">
    <location>
        <begin position="374"/>
        <end position="385"/>
    </location>
</feature>
<dbReference type="EMBL" id="RQTK01000138">
    <property type="protein sequence ID" value="RUS86459.1"/>
    <property type="molecule type" value="Genomic_DNA"/>
</dbReference>
<feature type="compositionally biased region" description="Polar residues" evidence="3">
    <location>
        <begin position="332"/>
        <end position="352"/>
    </location>
</feature>
<sequence>MSANNQDRTKKSFEFRMSKKVAELTQVVHMLFTRNHEKEVEIEALKKSYEHEIDLVLQDARGRIQSLETQVSGLMEQMERESEKAQQRLETELSAQEVNWRHKLKEAERLLQEEKTECQNLRDMLINAQRDIENLRQGVTDQLSFKSDEITKKEKEAERLGAQVSELEAELRASQRDAQIIISELQKTCEKLEDDARQMHTAMENSHKTRDQLLARNKQLETDMKALRREFNKKATETRSIRTPQSQEVSEEMERLKREIQRYRLELSNRDNNFNRMFTEKQPMLVNQKHQKQAHSGAIYAFNHGNNGPSRNGFTNGQLETTDGYAPDMSHSELTQSHHTAPKTAMTQSHQPLSRGRDQVHPINFLEAENPVSQLVRQNTVPERSSVQDRVLTSGSGKNKSIDNRPRTQQFGQKLRHDRLFSLERNTLRQTSNTLYHEQPTQLLPQRQSERPISSSLPSICSTPEQRRLSAQATKPISIQLTKPKPLPREVLYGKV</sequence>
<dbReference type="OrthoDB" id="75801at2759"/>
<dbReference type="PANTHER" id="PTHR18870">
    <property type="entry name" value="PROTEIN TAG-278-RELATED"/>
    <property type="match status" value="1"/>
</dbReference>
<evidence type="ECO:0008006" key="6">
    <source>
        <dbReference type="Google" id="ProtNLM"/>
    </source>
</evidence>
<keyword evidence="5" id="KW-1185">Reference proteome</keyword>
<dbReference type="PANTHER" id="PTHR18870:SF9">
    <property type="entry name" value="PROTEIN TAG-278-RELATED"/>
    <property type="match status" value="1"/>
</dbReference>
<feature type="region of interest" description="Disordered" evidence="3">
    <location>
        <begin position="435"/>
        <end position="461"/>
    </location>
</feature>
<accession>A0A433TXZ7</accession>
<gene>
    <name evidence="4" type="ORF">EGW08_005774</name>
</gene>
<evidence type="ECO:0000256" key="3">
    <source>
        <dbReference type="SAM" id="MobiDB-lite"/>
    </source>
</evidence>
<evidence type="ECO:0000313" key="4">
    <source>
        <dbReference type="EMBL" id="RUS86459.1"/>
    </source>
</evidence>
<keyword evidence="1 2" id="KW-0175">Coiled coil</keyword>
<name>A0A433TXZ7_ELYCH</name>